<evidence type="ECO:0000259" key="7">
    <source>
        <dbReference type="Pfam" id="PF00384"/>
    </source>
</evidence>
<dbReference type="AlphaFoldDB" id="K6W8R3"/>
<dbReference type="InterPro" id="IPR041460">
    <property type="entry name" value="Molybdopterin_N"/>
</dbReference>
<comment type="similarity">
    <text evidence="2">Belongs to the prokaryotic molybdopterin-containing oxidoreductase family.</text>
</comment>
<proteinExistence type="inferred from homology"/>
<sequence length="888" mass="94741">MFRQDAETEAHSATLGDSERHATMKRMTDAAQAAPKESAGALASAAHWGLFTALARDGEVAAVTPWAGDQAPSPLLGNIPGSVRHRSRVARPAVRRGWLERGPGPTDRRGRDDFVEPGWDEVLDVLAAEYTRVIREHGNAAIYGGSYGWASAGRFHHAQSQLHRFLNCLGGYTRSVNSYSTGCSEVFLPHVVAPESVVTAFATTWDVIAEHTDVLLCFGGIPLKNTGTDSGGTADHPVPAAVDQARRRGVRIVSVSPLRDDLRDAAPADAPWLRAATQQLADPAGRGDGAAEAGWISIRPGTDAAFLLALIGELDALGAVDHGFLARWCVGGPELLAAVRGEIDGQPKTAAWAAQICGIDPLVVLECARLLAAARRTLVTVGWSLQRIQHGEQPLWAALALAACLGHIGLPGGGFGSGYGSMNKSGLSPAVCRLPSLPQGTNPVAEFIPVALVSDMLLHPGQEYDYNGHTRRYPRIRLMHWAGGNPFHHHQDLLRLRRALGRLDTLVVADPYWTPMARHADIVLAATTALERDDLSGTRAGARLSAMRTVVPRHGQARDDYDSLTGLARRLGVAQRFTQGRDAAAWIEHLYETWRADLTAGRTLPPGPVTAADLDQVLPGFAGFWAAGHVDLPRQGPLTLLEAFRTDPAGAPLPTPSRRIELFSDAIKGFGYADCPPQPTWLEPQEWLGGPRAGRYPLHLLANQPRTRLHSQLDQGATSQASKVAGREPIRLHPADAAARGVADGDVVLVSNDRGACLAGVVLSQELRPGVVQLSTGAWYDPYDPARHGPQAGEHGLPEGACVHGNPNVLTADRGTSALAQGCTGAHVLVQVSRWQGPLPPVLAFEPPTAIANATHIEGVARQAHKISLVSSYCRQSCEAPSASDDRQ</sequence>
<dbReference type="SUPFAM" id="SSF50692">
    <property type="entry name" value="ADC-like"/>
    <property type="match status" value="1"/>
</dbReference>
<evidence type="ECO:0000313" key="10">
    <source>
        <dbReference type="EMBL" id="GAB95585.1"/>
    </source>
</evidence>
<dbReference type="InterPro" id="IPR009010">
    <property type="entry name" value="Asp_de-COase-like_dom_sf"/>
</dbReference>
<dbReference type="InterPro" id="IPR041954">
    <property type="entry name" value="CT_DMSOR/BSOR/TMAOR"/>
</dbReference>
<dbReference type="eggNOG" id="COG0243">
    <property type="taxonomic scope" value="Bacteria"/>
</dbReference>
<comment type="caution">
    <text evidence="10">The sequence shown here is derived from an EMBL/GenBank/DDBJ whole genome shotgun (WGS) entry which is preliminary data.</text>
</comment>
<dbReference type="Pfam" id="PF18364">
    <property type="entry name" value="Molybdopterin_N"/>
    <property type="match status" value="1"/>
</dbReference>
<comment type="cofactor">
    <cofactor evidence="1">
        <name>Mo-bis(molybdopterin guanine dinucleotide)</name>
        <dbReference type="ChEBI" id="CHEBI:60539"/>
    </cofactor>
</comment>
<keyword evidence="5" id="KW-0560">Oxidoreductase</keyword>
<dbReference type="Gene3D" id="3.40.228.10">
    <property type="entry name" value="Dimethylsulfoxide Reductase, domain 2"/>
    <property type="match status" value="1"/>
</dbReference>
<dbReference type="Proteomes" id="UP000008366">
    <property type="component" value="Unassembled WGS sequence"/>
</dbReference>
<evidence type="ECO:0000256" key="2">
    <source>
        <dbReference type="ARBA" id="ARBA00010312"/>
    </source>
</evidence>
<evidence type="ECO:0000259" key="8">
    <source>
        <dbReference type="Pfam" id="PF01568"/>
    </source>
</evidence>
<dbReference type="InterPro" id="IPR050612">
    <property type="entry name" value="Prok_Mopterin_Oxidored"/>
</dbReference>
<keyword evidence="4" id="KW-0479">Metal-binding</keyword>
<dbReference type="Pfam" id="PF00384">
    <property type="entry name" value="Molybdopterin"/>
    <property type="match status" value="1"/>
</dbReference>
<evidence type="ECO:0000256" key="1">
    <source>
        <dbReference type="ARBA" id="ARBA00001942"/>
    </source>
</evidence>
<feature type="domain" description="Molybdopterin oxidoreductase N-terminal" evidence="9">
    <location>
        <begin position="44"/>
        <end position="84"/>
    </location>
</feature>
<dbReference type="GO" id="GO:0030288">
    <property type="term" value="C:outer membrane-bounded periplasmic space"/>
    <property type="evidence" value="ECO:0007669"/>
    <property type="project" value="TreeGrafter"/>
</dbReference>
<organism evidence="10 11">
    <name type="scientific">Kineosphaera limosa NBRC 100340</name>
    <dbReference type="NCBI Taxonomy" id="1184609"/>
    <lineage>
        <taxon>Bacteria</taxon>
        <taxon>Bacillati</taxon>
        <taxon>Actinomycetota</taxon>
        <taxon>Actinomycetes</taxon>
        <taxon>Micrococcales</taxon>
        <taxon>Dermatophilaceae</taxon>
        <taxon>Kineosphaera</taxon>
    </lineage>
</organism>
<dbReference type="EMBL" id="BAHD01000022">
    <property type="protein sequence ID" value="GAB95585.1"/>
    <property type="molecule type" value="Genomic_DNA"/>
</dbReference>
<gene>
    <name evidence="10" type="primary">bisC</name>
    <name evidence="10" type="ORF">KILIM_022_00710</name>
</gene>
<dbReference type="GO" id="GO:0016491">
    <property type="term" value="F:oxidoreductase activity"/>
    <property type="evidence" value="ECO:0007669"/>
    <property type="project" value="UniProtKB-KW"/>
</dbReference>
<accession>K6W8R3</accession>
<dbReference type="Gene3D" id="2.40.40.20">
    <property type="match status" value="1"/>
</dbReference>
<dbReference type="Pfam" id="PF01568">
    <property type="entry name" value="Molydop_binding"/>
    <property type="match status" value="1"/>
</dbReference>
<evidence type="ECO:0000256" key="3">
    <source>
        <dbReference type="ARBA" id="ARBA00022505"/>
    </source>
</evidence>
<dbReference type="Gene3D" id="3.90.55.10">
    <property type="entry name" value="Dimethylsulfoxide Reductase, domain 3"/>
    <property type="match status" value="1"/>
</dbReference>
<evidence type="ECO:0000256" key="6">
    <source>
        <dbReference type="SAM" id="MobiDB-lite"/>
    </source>
</evidence>
<reference evidence="10 11" key="1">
    <citation type="submission" date="2012-08" db="EMBL/GenBank/DDBJ databases">
        <title>Whole genome shotgun sequence of Kineosphaera limosa NBRC 100340.</title>
        <authorList>
            <person name="Yoshida I."/>
            <person name="Isaki S."/>
            <person name="Hosoyama A."/>
            <person name="Tsuchikane K."/>
            <person name="Katsumata H."/>
            <person name="Ando Y."/>
            <person name="Ohji S."/>
            <person name="Hamada M."/>
            <person name="Tamura T."/>
            <person name="Yamazoe A."/>
            <person name="Yamazaki S."/>
            <person name="Fujita N."/>
        </authorList>
    </citation>
    <scope>NUCLEOTIDE SEQUENCE [LARGE SCALE GENOMIC DNA]</scope>
    <source>
        <strain evidence="10 11">NBRC 100340</strain>
    </source>
</reference>
<dbReference type="InterPro" id="IPR006656">
    <property type="entry name" value="Mopterin_OxRdtase"/>
</dbReference>
<feature type="compositionally biased region" description="Basic and acidic residues" evidence="6">
    <location>
        <begin position="1"/>
        <end position="10"/>
    </location>
</feature>
<dbReference type="GO" id="GO:0030151">
    <property type="term" value="F:molybdenum ion binding"/>
    <property type="evidence" value="ECO:0007669"/>
    <property type="project" value="TreeGrafter"/>
</dbReference>
<dbReference type="SUPFAM" id="SSF53706">
    <property type="entry name" value="Formate dehydrogenase/DMSO reductase, domains 1-3"/>
    <property type="match status" value="1"/>
</dbReference>
<dbReference type="InterPro" id="IPR006657">
    <property type="entry name" value="MoPterin_dinucl-bd_dom"/>
</dbReference>
<evidence type="ECO:0000256" key="5">
    <source>
        <dbReference type="ARBA" id="ARBA00023002"/>
    </source>
</evidence>
<feature type="compositionally biased region" description="Basic and acidic residues" evidence="6">
    <location>
        <begin position="17"/>
        <end position="28"/>
    </location>
</feature>
<evidence type="ECO:0000313" key="11">
    <source>
        <dbReference type="Proteomes" id="UP000008366"/>
    </source>
</evidence>
<evidence type="ECO:0000259" key="9">
    <source>
        <dbReference type="Pfam" id="PF18364"/>
    </source>
</evidence>
<dbReference type="STRING" id="1184609.KILIM_022_00710"/>
<keyword evidence="11" id="KW-1185">Reference proteome</keyword>
<dbReference type="Gene3D" id="3.40.50.740">
    <property type="match status" value="1"/>
</dbReference>
<keyword evidence="3" id="KW-0500">Molybdenum</keyword>
<dbReference type="PANTHER" id="PTHR43742:SF10">
    <property type="entry name" value="TRIMETHYLAMINE-N-OXIDE REDUCTASE 2"/>
    <property type="match status" value="1"/>
</dbReference>
<dbReference type="CDD" id="cd02793">
    <property type="entry name" value="MopB_CT_DMSOR-BSOR-TMAOR"/>
    <property type="match status" value="1"/>
</dbReference>
<feature type="domain" description="Molybdopterin oxidoreductase" evidence="7">
    <location>
        <begin position="88"/>
        <end position="568"/>
    </location>
</feature>
<dbReference type="PANTHER" id="PTHR43742">
    <property type="entry name" value="TRIMETHYLAMINE-N-OXIDE REDUCTASE"/>
    <property type="match status" value="1"/>
</dbReference>
<dbReference type="GO" id="GO:0009061">
    <property type="term" value="P:anaerobic respiration"/>
    <property type="evidence" value="ECO:0007669"/>
    <property type="project" value="TreeGrafter"/>
</dbReference>
<feature type="region of interest" description="Disordered" evidence="6">
    <location>
        <begin position="1"/>
        <end position="35"/>
    </location>
</feature>
<dbReference type="GO" id="GO:0009055">
    <property type="term" value="F:electron transfer activity"/>
    <property type="evidence" value="ECO:0007669"/>
    <property type="project" value="TreeGrafter"/>
</dbReference>
<dbReference type="GO" id="GO:0043546">
    <property type="term" value="F:molybdopterin cofactor binding"/>
    <property type="evidence" value="ECO:0007669"/>
    <property type="project" value="InterPro"/>
</dbReference>
<feature type="domain" description="Molybdopterin dinucleotide-binding" evidence="8">
    <location>
        <begin position="698"/>
        <end position="823"/>
    </location>
</feature>
<protein>
    <submittedName>
        <fullName evidence="10">Biotin sulfoxide reductase</fullName>
    </submittedName>
</protein>
<name>K6W8R3_9MICO</name>
<evidence type="ECO:0000256" key="4">
    <source>
        <dbReference type="ARBA" id="ARBA00022723"/>
    </source>
</evidence>